<keyword evidence="3" id="KW-1133">Transmembrane helix</keyword>
<name>A0ABW6RNQ2_9ACTN</name>
<reference evidence="4 5" key="1">
    <citation type="submission" date="2024-10" db="EMBL/GenBank/DDBJ databases">
        <title>The Natural Products Discovery Center: Release of the First 8490 Sequenced Strains for Exploring Actinobacteria Biosynthetic Diversity.</title>
        <authorList>
            <person name="Kalkreuter E."/>
            <person name="Kautsar S.A."/>
            <person name="Yang D."/>
            <person name="Bader C.D."/>
            <person name="Teijaro C.N."/>
            <person name="Fluegel L."/>
            <person name="Davis C.M."/>
            <person name="Simpson J.R."/>
            <person name="Lauterbach L."/>
            <person name="Steele A.D."/>
            <person name="Gui C."/>
            <person name="Meng S."/>
            <person name="Li G."/>
            <person name="Viehrig K."/>
            <person name="Ye F."/>
            <person name="Su P."/>
            <person name="Kiefer A.F."/>
            <person name="Nichols A."/>
            <person name="Cepeda A.J."/>
            <person name="Yan W."/>
            <person name="Fan B."/>
            <person name="Jiang Y."/>
            <person name="Adhikari A."/>
            <person name="Zheng C.-J."/>
            <person name="Schuster L."/>
            <person name="Cowan T.M."/>
            <person name="Smanski M.J."/>
            <person name="Chevrette M.G."/>
            <person name="De Carvalho L.P.S."/>
            <person name="Shen B."/>
        </authorList>
    </citation>
    <scope>NUCLEOTIDE SEQUENCE [LARGE SCALE GENOMIC DNA]</scope>
    <source>
        <strain evidence="4 5">NPDC003029</strain>
    </source>
</reference>
<evidence type="ECO:0000256" key="3">
    <source>
        <dbReference type="SAM" id="Phobius"/>
    </source>
</evidence>
<keyword evidence="3" id="KW-0472">Membrane</keyword>
<feature type="region of interest" description="Disordered" evidence="2">
    <location>
        <begin position="244"/>
        <end position="293"/>
    </location>
</feature>
<keyword evidence="1" id="KW-0175">Coiled coil</keyword>
<feature type="transmembrane region" description="Helical" evidence="3">
    <location>
        <begin position="48"/>
        <end position="71"/>
    </location>
</feature>
<feature type="transmembrane region" description="Helical" evidence="3">
    <location>
        <begin position="83"/>
        <end position="102"/>
    </location>
</feature>
<keyword evidence="3" id="KW-0812">Transmembrane</keyword>
<feature type="region of interest" description="Disordered" evidence="2">
    <location>
        <begin position="365"/>
        <end position="395"/>
    </location>
</feature>
<evidence type="ECO:0008006" key="6">
    <source>
        <dbReference type="Google" id="ProtNLM"/>
    </source>
</evidence>
<dbReference type="RefSeq" id="WP_387898687.1">
    <property type="nucleotide sequence ID" value="NZ_JBIAPK010000013.1"/>
</dbReference>
<evidence type="ECO:0000256" key="1">
    <source>
        <dbReference type="SAM" id="Coils"/>
    </source>
</evidence>
<dbReference type="EMBL" id="JBIAPK010000013">
    <property type="protein sequence ID" value="MFF3343194.1"/>
    <property type="molecule type" value="Genomic_DNA"/>
</dbReference>
<feature type="coiled-coil region" evidence="1">
    <location>
        <begin position="142"/>
        <end position="186"/>
    </location>
</feature>
<evidence type="ECO:0000313" key="4">
    <source>
        <dbReference type="EMBL" id="MFF3343194.1"/>
    </source>
</evidence>
<organism evidence="4 5">
    <name type="scientific">Streptomyces flavidovirens</name>
    <dbReference type="NCBI Taxonomy" id="67298"/>
    <lineage>
        <taxon>Bacteria</taxon>
        <taxon>Bacillati</taxon>
        <taxon>Actinomycetota</taxon>
        <taxon>Actinomycetes</taxon>
        <taxon>Kitasatosporales</taxon>
        <taxon>Streptomycetaceae</taxon>
        <taxon>Streptomyces</taxon>
    </lineage>
</organism>
<feature type="compositionally biased region" description="Acidic residues" evidence="2">
    <location>
        <begin position="380"/>
        <end position="395"/>
    </location>
</feature>
<evidence type="ECO:0000313" key="5">
    <source>
        <dbReference type="Proteomes" id="UP001601976"/>
    </source>
</evidence>
<evidence type="ECO:0000256" key="2">
    <source>
        <dbReference type="SAM" id="MobiDB-lite"/>
    </source>
</evidence>
<accession>A0ABW6RNQ2</accession>
<feature type="compositionally biased region" description="Basic and acidic residues" evidence="2">
    <location>
        <begin position="278"/>
        <end position="293"/>
    </location>
</feature>
<gene>
    <name evidence="4" type="ORF">ACFYWW_31580</name>
</gene>
<protein>
    <recommendedName>
        <fullName evidence="6">DUF2637 domain-containing protein</fullName>
    </recommendedName>
</protein>
<feature type="transmembrane region" description="Helical" evidence="3">
    <location>
        <begin position="20"/>
        <end position="42"/>
    </location>
</feature>
<proteinExistence type="predicted"/>
<feature type="transmembrane region" description="Helical" evidence="3">
    <location>
        <begin position="108"/>
        <end position="129"/>
    </location>
</feature>
<keyword evidence="5" id="KW-1185">Reference proteome</keyword>
<sequence>MSKNKNTIWQAHRSPRGVVLGLLGVVTLGVAILSVAVSYDILEPKFGGWAVPTVGALDALWLVFQATEILSGNNKKRAERVRYAGLALTAINAAIPTADLILSKADGFDLAVVLTPIAIVATKTAWWLVLPSLGRNTSADTRQAIADKRQQVANQLETMEAEAAHRIEMLELAKELEQQVVKAETDYRLSVLKAQQTMTENLHQQAEATAKTIQDKALPPSVAAISLPVLGQWTPSAPALPVTAGRDAFGTHTPALPGGRDASGTNAGGSHAGQDGFAHNRDGSRHTGRDAGRDAVTLRDLAAVAGVPTPEAGEQLTDGQMDVVLRQLRYREDPPLSYRQAVATFRDNGFVGSEKRVRRAWGALLSKEETTAGAGRVSEASEDTESEDEPEDADT</sequence>
<dbReference type="Proteomes" id="UP001601976">
    <property type="component" value="Unassembled WGS sequence"/>
</dbReference>
<comment type="caution">
    <text evidence="4">The sequence shown here is derived from an EMBL/GenBank/DDBJ whole genome shotgun (WGS) entry which is preliminary data.</text>
</comment>